<sequence>MAQDQTNEPQAIRNKVGAARPEYDQYEVNQAQNVNDDTSPQPAKLEDAGNPIAADPDMGSQPGYGNARTKDGESEKDAAKEG</sequence>
<dbReference type="OrthoDB" id="7410755at2"/>
<dbReference type="RefSeq" id="WP_160602002.1">
    <property type="nucleotide sequence ID" value="NZ_WTYU01000002.1"/>
</dbReference>
<feature type="region of interest" description="Disordered" evidence="1">
    <location>
        <begin position="1"/>
        <end position="82"/>
    </location>
</feature>
<evidence type="ECO:0000256" key="1">
    <source>
        <dbReference type="SAM" id="MobiDB-lite"/>
    </source>
</evidence>
<organism evidence="2 3">
    <name type="scientific">Allopontixanthobacter confluentis</name>
    <dbReference type="NCBI Taxonomy" id="1849021"/>
    <lineage>
        <taxon>Bacteria</taxon>
        <taxon>Pseudomonadati</taxon>
        <taxon>Pseudomonadota</taxon>
        <taxon>Alphaproteobacteria</taxon>
        <taxon>Sphingomonadales</taxon>
        <taxon>Erythrobacteraceae</taxon>
        <taxon>Allopontixanthobacter</taxon>
    </lineage>
</organism>
<comment type="caution">
    <text evidence="2">The sequence shown here is derived from an EMBL/GenBank/DDBJ whole genome shotgun (WGS) entry which is preliminary data.</text>
</comment>
<evidence type="ECO:0000313" key="2">
    <source>
        <dbReference type="EMBL" id="MXP15490.1"/>
    </source>
</evidence>
<reference evidence="2 3" key="1">
    <citation type="submission" date="2019-12" db="EMBL/GenBank/DDBJ databases">
        <title>Genomic-based taxomic classification of the family Erythrobacteraceae.</title>
        <authorList>
            <person name="Xu L."/>
        </authorList>
    </citation>
    <scope>NUCLEOTIDE SEQUENCE [LARGE SCALE GENOMIC DNA]</scope>
    <source>
        <strain evidence="2 3">KCTC 52259</strain>
    </source>
</reference>
<name>A0A6L7GIV9_9SPHN</name>
<feature type="compositionally biased region" description="Basic and acidic residues" evidence="1">
    <location>
        <begin position="68"/>
        <end position="82"/>
    </location>
</feature>
<dbReference type="AlphaFoldDB" id="A0A6L7GIV9"/>
<feature type="compositionally biased region" description="Polar residues" evidence="1">
    <location>
        <begin position="27"/>
        <end position="41"/>
    </location>
</feature>
<gene>
    <name evidence="2" type="ORF">GRI44_12080</name>
</gene>
<keyword evidence="3" id="KW-1185">Reference proteome</keyword>
<dbReference type="Proteomes" id="UP000473531">
    <property type="component" value="Unassembled WGS sequence"/>
</dbReference>
<proteinExistence type="predicted"/>
<protein>
    <submittedName>
        <fullName evidence="2">Uncharacterized protein</fullName>
    </submittedName>
</protein>
<dbReference type="EMBL" id="WTYU01000002">
    <property type="protein sequence ID" value="MXP15490.1"/>
    <property type="molecule type" value="Genomic_DNA"/>
</dbReference>
<accession>A0A6L7GIV9</accession>
<evidence type="ECO:0000313" key="3">
    <source>
        <dbReference type="Proteomes" id="UP000473531"/>
    </source>
</evidence>